<dbReference type="Gene3D" id="2.60.120.330">
    <property type="entry name" value="B-lactam Antibiotic, Isopenicillin N Synthase, Chain"/>
    <property type="match status" value="1"/>
</dbReference>
<evidence type="ECO:0000313" key="9">
    <source>
        <dbReference type="RefSeq" id="XP_027118408.1"/>
    </source>
</evidence>
<dbReference type="Proteomes" id="UP001652660">
    <property type="component" value="Chromosome 3e"/>
</dbReference>
<keyword evidence="5 6" id="KW-0408">Iron</keyword>
<name>A0A6P6WSK6_COFAR</name>
<proteinExistence type="inferred from homology"/>
<dbReference type="GO" id="GO:0016706">
    <property type="term" value="F:2-oxoglutarate-dependent dioxygenase activity"/>
    <property type="evidence" value="ECO:0007669"/>
    <property type="project" value="UniProtKB-ARBA"/>
</dbReference>
<dbReference type="InterPro" id="IPR027443">
    <property type="entry name" value="IPNS-like_sf"/>
</dbReference>
<dbReference type="FunFam" id="2.60.120.330:FF:000005">
    <property type="entry name" value="1-aminocyclopropane-1-carboxylate oxidase homolog 1"/>
    <property type="match status" value="1"/>
</dbReference>
<dbReference type="PROSITE" id="PS51471">
    <property type="entry name" value="FE2OG_OXY"/>
    <property type="match status" value="1"/>
</dbReference>
<evidence type="ECO:0000259" key="7">
    <source>
        <dbReference type="PROSITE" id="PS51471"/>
    </source>
</evidence>
<organism evidence="8 9">
    <name type="scientific">Coffea arabica</name>
    <name type="common">Arabian coffee</name>
    <dbReference type="NCBI Taxonomy" id="13443"/>
    <lineage>
        <taxon>Eukaryota</taxon>
        <taxon>Viridiplantae</taxon>
        <taxon>Streptophyta</taxon>
        <taxon>Embryophyta</taxon>
        <taxon>Tracheophyta</taxon>
        <taxon>Spermatophyta</taxon>
        <taxon>Magnoliopsida</taxon>
        <taxon>eudicotyledons</taxon>
        <taxon>Gunneridae</taxon>
        <taxon>Pentapetalae</taxon>
        <taxon>asterids</taxon>
        <taxon>lamiids</taxon>
        <taxon>Gentianales</taxon>
        <taxon>Rubiaceae</taxon>
        <taxon>Ixoroideae</taxon>
        <taxon>Gardenieae complex</taxon>
        <taxon>Bertiereae - Coffeeae clade</taxon>
        <taxon>Coffeeae</taxon>
        <taxon>Coffea</taxon>
    </lineage>
</organism>
<dbReference type="InterPro" id="IPR026992">
    <property type="entry name" value="DIOX_N"/>
</dbReference>
<protein>
    <submittedName>
        <fullName evidence="9">1-aminocyclopropane-1-carboxylate oxidase homolog 1-like</fullName>
    </submittedName>
</protein>
<dbReference type="InterPro" id="IPR005123">
    <property type="entry name" value="Oxoglu/Fe-dep_dioxygenase_dom"/>
</dbReference>
<keyword evidence="2 6" id="KW-0479">Metal-binding</keyword>
<dbReference type="Pfam" id="PF03171">
    <property type="entry name" value="2OG-FeII_Oxy"/>
    <property type="match status" value="1"/>
</dbReference>
<gene>
    <name evidence="9" type="primary">LOC113735613</name>
</gene>
<dbReference type="GO" id="GO:0009805">
    <property type="term" value="P:coumarin biosynthetic process"/>
    <property type="evidence" value="ECO:0007669"/>
    <property type="project" value="UniProtKB-ARBA"/>
</dbReference>
<dbReference type="OrthoDB" id="288590at2759"/>
<evidence type="ECO:0000256" key="6">
    <source>
        <dbReference type="RuleBase" id="RU003682"/>
    </source>
</evidence>
<dbReference type="PANTHER" id="PTHR10209:SF429">
    <property type="entry name" value="1-AMINOCYCLOPROPANE-1-CARBOXYLATE OXIDASE HOMOLOG 1-LIKE"/>
    <property type="match status" value="1"/>
</dbReference>
<accession>A0A6P6WSK6</accession>
<comment type="similarity">
    <text evidence="1 6">Belongs to the iron/ascorbate-dependent oxidoreductase family.</text>
</comment>
<keyword evidence="8" id="KW-1185">Reference proteome</keyword>
<dbReference type="RefSeq" id="XP_027118408.1">
    <property type="nucleotide sequence ID" value="XM_027262607.2"/>
</dbReference>
<evidence type="ECO:0000256" key="4">
    <source>
        <dbReference type="ARBA" id="ARBA00023002"/>
    </source>
</evidence>
<reference evidence="8" key="1">
    <citation type="journal article" date="2025" name="Foods">
        <title>Unveiling the Microbial Signatures of Arabica Coffee Cherries: Insights into Ripeness Specific Diversity, Functional Traits, and Implications for Quality and Safety.</title>
        <authorList>
            <consortium name="RefSeq"/>
            <person name="Tenea G.N."/>
            <person name="Cifuentes V."/>
            <person name="Reyes P."/>
            <person name="Cevallos-Vallejos M."/>
        </authorList>
    </citation>
    <scope>NUCLEOTIDE SEQUENCE [LARGE SCALE GENOMIC DNA]</scope>
</reference>
<evidence type="ECO:0000256" key="5">
    <source>
        <dbReference type="ARBA" id="ARBA00023004"/>
    </source>
</evidence>
<dbReference type="GO" id="GO:0031418">
    <property type="term" value="F:L-ascorbic acid binding"/>
    <property type="evidence" value="ECO:0007669"/>
    <property type="project" value="UniProtKB-KW"/>
</dbReference>
<evidence type="ECO:0000256" key="1">
    <source>
        <dbReference type="ARBA" id="ARBA00008056"/>
    </source>
</evidence>
<keyword evidence="4 6" id="KW-0560">Oxidoreductase</keyword>
<evidence type="ECO:0000313" key="8">
    <source>
        <dbReference type="Proteomes" id="UP001652660"/>
    </source>
</evidence>
<sequence length="373" mass="41934">MDNCHAKDIANHSTLDSDRLKELKAFDDGKAGVKGLVDAGITNLPRIFIRPPEELIEEKNIGHLQVQVPVIDLSGIQGGDKSNSVIDEIRQHPQQASEEWGFFQVINHGIPQSLLDEMIDGTHKFHEQDAEVKKQYYSRDLLRMVRYFSNGDLFESSTANWNDCLAIKLTASNQVEADELPEVCRSPVIDYASHVNKLGETLFELLSEALGLELDNLNALGCAESCYFLLHYYPPCPEPDKTQGVKRHTDFSFLTILLQDQIGGLQVLYDNQWADVPLIPGSLTVNIGDLLQIISNDRFKSAEHRVLANRIGPRVSVPCFFGGVSTPARKYGPLKELISEESPALYKEFTVPEYAQNFFSMPYDGSHRDIWKI</sequence>
<feature type="domain" description="Fe2OG dioxygenase" evidence="7">
    <location>
        <begin position="222"/>
        <end position="323"/>
    </location>
</feature>
<keyword evidence="3" id="KW-0847">Vitamin C</keyword>
<dbReference type="InterPro" id="IPR044861">
    <property type="entry name" value="IPNS-like_FE2OG_OXY"/>
</dbReference>
<dbReference type="Pfam" id="PF14226">
    <property type="entry name" value="DIOX_N"/>
    <property type="match status" value="1"/>
</dbReference>
<reference evidence="9" key="2">
    <citation type="submission" date="2025-08" db="UniProtKB">
        <authorList>
            <consortium name="RefSeq"/>
        </authorList>
    </citation>
    <scope>IDENTIFICATION</scope>
    <source>
        <tissue evidence="9">Leaves</tissue>
    </source>
</reference>
<evidence type="ECO:0000256" key="3">
    <source>
        <dbReference type="ARBA" id="ARBA00022896"/>
    </source>
</evidence>
<dbReference type="GeneID" id="113735613"/>
<dbReference type="GO" id="GO:0002238">
    <property type="term" value="P:response to molecule of fungal origin"/>
    <property type="evidence" value="ECO:0007669"/>
    <property type="project" value="UniProtKB-ARBA"/>
</dbReference>
<evidence type="ECO:0000256" key="2">
    <source>
        <dbReference type="ARBA" id="ARBA00022723"/>
    </source>
</evidence>
<dbReference type="AlphaFoldDB" id="A0A6P6WSK6"/>
<dbReference type="GO" id="GO:0046872">
    <property type="term" value="F:metal ion binding"/>
    <property type="evidence" value="ECO:0007669"/>
    <property type="project" value="UniProtKB-KW"/>
</dbReference>
<dbReference type="PANTHER" id="PTHR10209">
    <property type="entry name" value="OXIDOREDUCTASE, 2OG-FE II OXYGENASE FAMILY PROTEIN"/>
    <property type="match status" value="1"/>
</dbReference>
<dbReference type="SUPFAM" id="SSF51197">
    <property type="entry name" value="Clavaminate synthase-like"/>
    <property type="match status" value="1"/>
</dbReference>